<sequence>MRYLARRYAVIVLLAMLAAGCGKPAAGPSPGSAMHLAPPIPVPLDSAKFIADPCSAIAVEQVESIGFSDGARDTGRDTQCVLAFGPVVRVQTSWLSPLRETLDTLYTDHATGKDTGNRWEELTIKGYPVVVVWAEENVPGRQDKGPLACRLALGLDERTLMYVGTNVDERAEAGPWQYDPCGAAKKITEFVIENLRS</sequence>
<evidence type="ECO:0000313" key="3">
    <source>
        <dbReference type="Proteomes" id="UP000215563"/>
    </source>
</evidence>
<keyword evidence="1" id="KW-0732">Signal</keyword>
<dbReference type="Proteomes" id="UP000215563">
    <property type="component" value="Unassembled WGS sequence"/>
</dbReference>
<feature type="signal peptide" evidence="1">
    <location>
        <begin position="1"/>
        <end position="25"/>
    </location>
</feature>
<accession>A0A229RQ77</accession>
<evidence type="ECO:0000313" key="2">
    <source>
        <dbReference type="EMBL" id="OXM48705.1"/>
    </source>
</evidence>
<dbReference type="RefSeq" id="WP_020637537.1">
    <property type="nucleotide sequence ID" value="NZ_KB913032.1"/>
</dbReference>
<protein>
    <submittedName>
        <fullName evidence="2">DUF3558 domain-containing protein</fullName>
    </submittedName>
</protein>
<organism evidence="2 3">
    <name type="scientific">Amycolatopsis alba DSM 44262</name>
    <dbReference type="NCBI Taxonomy" id="1125972"/>
    <lineage>
        <taxon>Bacteria</taxon>
        <taxon>Bacillati</taxon>
        <taxon>Actinomycetota</taxon>
        <taxon>Actinomycetes</taxon>
        <taxon>Pseudonocardiales</taxon>
        <taxon>Pseudonocardiaceae</taxon>
        <taxon>Amycolatopsis</taxon>
    </lineage>
</organism>
<feature type="chain" id="PRO_5011256377" evidence="1">
    <location>
        <begin position="26"/>
        <end position="197"/>
    </location>
</feature>
<dbReference type="EMBL" id="NMQU01000058">
    <property type="protein sequence ID" value="OXM48705.1"/>
    <property type="molecule type" value="Genomic_DNA"/>
</dbReference>
<dbReference type="Pfam" id="PF12079">
    <property type="entry name" value="DUF3558"/>
    <property type="match status" value="1"/>
</dbReference>
<dbReference type="OrthoDB" id="3622043at2"/>
<dbReference type="AlphaFoldDB" id="A0A229RQ77"/>
<name>A0A229RQ77_AMYAL</name>
<dbReference type="PROSITE" id="PS51257">
    <property type="entry name" value="PROKAR_LIPOPROTEIN"/>
    <property type="match status" value="1"/>
</dbReference>
<reference evidence="2 3" key="1">
    <citation type="submission" date="2017-07" db="EMBL/GenBank/DDBJ databases">
        <title>Amycolatopsis alba DSM 44262 Genome sequencing and assembly.</title>
        <authorList>
            <person name="Kaur N."/>
            <person name="Mayilraj S."/>
        </authorList>
    </citation>
    <scope>NUCLEOTIDE SEQUENCE [LARGE SCALE GENOMIC DNA]</scope>
    <source>
        <strain evidence="2 3">DSM 44262</strain>
    </source>
</reference>
<dbReference type="InterPro" id="IPR024520">
    <property type="entry name" value="DUF3558"/>
</dbReference>
<keyword evidence="3" id="KW-1185">Reference proteome</keyword>
<proteinExistence type="predicted"/>
<gene>
    <name evidence="2" type="ORF">CFP75_20935</name>
</gene>
<comment type="caution">
    <text evidence="2">The sequence shown here is derived from an EMBL/GenBank/DDBJ whole genome shotgun (WGS) entry which is preliminary data.</text>
</comment>
<evidence type="ECO:0000256" key="1">
    <source>
        <dbReference type="SAM" id="SignalP"/>
    </source>
</evidence>